<dbReference type="PROSITE" id="PS51318">
    <property type="entry name" value="TAT"/>
    <property type="match status" value="1"/>
</dbReference>
<feature type="chain" id="PRO_5015755268" description="CinY protein" evidence="1">
    <location>
        <begin position="44"/>
        <end position="322"/>
    </location>
</feature>
<evidence type="ECO:0000313" key="2">
    <source>
        <dbReference type="EMBL" id="PVM83734.1"/>
    </source>
</evidence>
<evidence type="ECO:0000256" key="1">
    <source>
        <dbReference type="SAM" id="SignalP"/>
    </source>
</evidence>
<organism evidence="2 3">
    <name type="scientific">Caulobacter radicis</name>
    <dbReference type="NCBI Taxonomy" id="2172650"/>
    <lineage>
        <taxon>Bacteria</taxon>
        <taxon>Pseudomonadati</taxon>
        <taxon>Pseudomonadota</taxon>
        <taxon>Alphaproteobacteria</taxon>
        <taxon>Caulobacterales</taxon>
        <taxon>Caulobacteraceae</taxon>
        <taxon>Caulobacter</taxon>
    </lineage>
</organism>
<sequence>MSRFRGFRVMSTSVRSRLIAAGLVAATLAAPLAAALAPQAAQAFGTVRKLGQNAEHERITRRALEPAGFERLTLNQLAGTSLMVGAGSFGAVGAPDRPFRGLISVTEAHCDDGDWFDARDYAQGRDKASDALRACRALMHRNLDEALRRAGDLVAADLSLGETAMGSSCAFDEDASDTPKCRVLEYFGLALHAAQDFYSHTNWVDAPRASPTIKNPPGLNHDAPAEWLGPARPAEFPAGLISGCYGFPEWASCGGRIKHDYLNKDTVHTGRGGYEKAMAVAAADTRQKWDEFSDRVRRQYGEARGSKILCVIKTDEPRKACA</sequence>
<accession>A0A2T9JJ70</accession>
<dbReference type="Proteomes" id="UP000244913">
    <property type="component" value="Unassembled WGS sequence"/>
</dbReference>
<evidence type="ECO:0008006" key="4">
    <source>
        <dbReference type="Google" id="ProtNLM"/>
    </source>
</evidence>
<dbReference type="EMBL" id="QDKP01000029">
    <property type="protein sequence ID" value="PVM83734.1"/>
    <property type="molecule type" value="Genomic_DNA"/>
</dbReference>
<comment type="caution">
    <text evidence="2">The sequence shown here is derived from an EMBL/GenBank/DDBJ whole genome shotgun (WGS) entry which is preliminary data.</text>
</comment>
<gene>
    <name evidence="2" type="ORF">DDF65_09340</name>
</gene>
<dbReference type="AlphaFoldDB" id="A0A2T9JJ70"/>
<keyword evidence="3" id="KW-1185">Reference proteome</keyword>
<evidence type="ECO:0000313" key="3">
    <source>
        <dbReference type="Proteomes" id="UP000244913"/>
    </source>
</evidence>
<protein>
    <recommendedName>
        <fullName evidence="4">CinY protein</fullName>
    </recommendedName>
</protein>
<name>A0A2T9JJ70_9CAUL</name>
<feature type="signal peptide" evidence="1">
    <location>
        <begin position="1"/>
        <end position="43"/>
    </location>
</feature>
<dbReference type="InterPro" id="IPR006311">
    <property type="entry name" value="TAT_signal"/>
</dbReference>
<reference evidence="2 3" key="1">
    <citation type="submission" date="2018-04" db="EMBL/GenBank/DDBJ databases">
        <title>The genome sequence of Caulobacter sp. 736.</title>
        <authorList>
            <person name="Gao J."/>
            <person name="Sun J."/>
        </authorList>
    </citation>
    <scope>NUCLEOTIDE SEQUENCE [LARGE SCALE GENOMIC DNA]</scope>
    <source>
        <strain evidence="2 3">736</strain>
    </source>
</reference>
<keyword evidence="1" id="KW-0732">Signal</keyword>
<proteinExistence type="predicted"/>